<dbReference type="InterPro" id="IPR036284">
    <property type="entry name" value="GGL_sf"/>
</dbReference>
<dbReference type="InterPro" id="IPR036305">
    <property type="entry name" value="RGS_sf"/>
</dbReference>
<evidence type="ECO:0000313" key="9">
    <source>
        <dbReference type="RefSeq" id="XP_033238636.1"/>
    </source>
</evidence>
<dbReference type="SUPFAM" id="SSF48670">
    <property type="entry name" value="Transducin (heterotrimeric G protein), gamma chain"/>
    <property type="match status" value="1"/>
</dbReference>
<dbReference type="PRINTS" id="PR01301">
    <property type="entry name" value="RGSPROTEIN"/>
</dbReference>
<dbReference type="InterPro" id="IPR047017">
    <property type="entry name" value="RGS6/7/9/11_DHEX_sf"/>
</dbReference>
<feature type="compositionally biased region" description="Polar residues" evidence="2">
    <location>
        <begin position="57"/>
        <end position="70"/>
    </location>
</feature>
<dbReference type="CDD" id="cd08705">
    <property type="entry name" value="RGS_R7-like"/>
    <property type="match status" value="1"/>
</dbReference>
<proteinExistence type="predicted"/>
<evidence type="ECO:0000259" key="4">
    <source>
        <dbReference type="PROSITE" id="PS50186"/>
    </source>
</evidence>
<feature type="compositionally biased region" description="Basic and acidic residues" evidence="2">
    <location>
        <begin position="1276"/>
        <end position="1294"/>
    </location>
</feature>
<feature type="region of interest" description="Disordered" evidence="2">
    <location>
        <begin position="426"/>
        <end position="448"/>
    </location>
</feature>
<dbReference type="SMART" id="SM00315">
    <property type="entry name" value="RGS"/>
    <property type="match status" value="1"/>
</dbReference>
<feature type="compositionally biased region" description="Gly residues" evidence="2">
    <location>
        <begin position="208"/>
        <end position="229"/>
    </location>
</feature>
<dbReference type="InterPro" id="IPR036388">
    <property type="entry name" value="WH-like_DNA-bd_sf"/>
</dbReference>
<dbReference type="GO" id="GO:0007186">
    <property type="term" value="P:G protein-coupled receptor signaling pathway"/>
    <property type="evidence" value="ECO:0007669"/>
    <property type="project" value="InterPro"/>
</dbReference>
<dbReference type="InterPro" id="IPR047016">
    <property type="entry name" value="RGS6/7/9/11"/>
</dbReference>
<protein>
    <submittedName>
        <fullName evidence="6 7">Uncharacterized protein isoform X1</fullName>
    </submittedName>
</protein>
<feature type="compositionally biased region" description="Basic residues" evidence="2">
    <location>
        <begin position="147"/>
        <end position="159"/>
    </location>
</feature>
<evidence type="ECO:0000313" key="8">
    <source>
        <dbReference type="RefSeq" id="XP_015042223.2"/>
    </source>
</evidence>
<dbReference type="Pfam" id="PF00631">
    <property type="entry name" value="G-gamma"/>
    <property type="match status" value="1"/>
</dbReference>
<dbReference type="RefSeq" id="XP_015042220.2">
    <property type="nucleotide sequence ID" value="XM_015186734.2"/>
</dbReference>
<evidence type="ECO:0000313" key="7">
    <source>
        <dbReference type="RefSeq" id="XP_015042220.2"/>
    </source>
</evidence>
<organism evidence="5 9">
    <name type="scientific">Drosophila pseudoobscura pseudoobscura</name>
    <name type="common">Fruit fly</name>
    <dbReference type="NCBI Taxonomy" id="46245"/>
    <lineage>
        <taxon>Eukaryota</taxon>
        <taxon>Metazoa</taxon>
        <taxon>Ecdysozoa</taxon>
        <taxon>Arthropoda</taxon>
        <taxon>Hexapoda</taxon>
        <taxon>Insecta</taxon>
        <taxon>Pterygota</taxon>
        <taxon>Neoptera</taxon>
        <taxon>Endopterygota</taxon>
        <taxon>Diptera</taxon>
        <taxon>Brachycera</taxon>
        <taxon>Muscomorpha</taxon>
        <taxon>Ephydroidea</taxon>
        <taxon>Drosophilidae</taxon>
        <taxon>Drosophila</taxon>
        <taxon>Sophophora</taxon>
    </lineage>
</organism>
<dbReference type="RefSeq" id="XP_015042223.2">
    <property type="nucleotide sequence ID" value="XM_015186737.2"/>
</dbReference>
<dbReference type="Pfam" id="PF00610">
    <property type="entry name" value="DEP"/>
    <property type="match status" value="1"/>
</dbReference>
<name>A0A6I8W5K9_DROPS</name>
<dbReference type="GO" id="GO:0043005">
    <property type="term" value="C:neuron projection"/>
    <property type="evidence" value="ECO:0007669"/>
    <property type="project" value="TreeGrafter"/>
</dbReference>
<feature type="compositionally biased region" description="Low complexity" evidence="2">
    <location>
        <begin position="1249"/>
        <end position="1262"/>
    </location>
</feature>
<feature type="region of interest" description="Disordered" evidence="2">
    <location>
        <begin position="1249"/>
        <end position="1327"/>
    </location>
</feature>
<evidence type="ECO:0000259" key="3">
    <source>
        <dbReference type="PROSITE" id="PS50132"/>
    </source>
</evidence>
<dbReference type="GO" id="GO:0009968">
    <property type="term" value="P:negative regulation of signal transduction"/>
    <property type="evidence" value="ECO:0007669"/>
    <property type="project" value="UniProtKB-KW"/>
</dbReference>
<feature type="region of interest" description="Disordered" evidence="2">
    <location>
        <begin position="1159"/>
        <end position="1188"/>
    </location>
</feature>
<sequence>MEPPGGVPPDKDRQLVLRNSAQSAPGSVSIVVAAPNAGHGTTSAAANPQQQSSSQSTHLPQSIKPTTLSLQPHGGVHATATATATTTATQLSPSAAANNNAAATAATATSSGSGNANSGNSPALASTATAISATTQAATAFSGSSVGHHHLQHHQHPHAHSQPATHQQQLLHALPHQQSQAAAPAAAPATAPATATASHHHHHSSISGPGGSGSGGLLAGAGSGSGGGNPQQTIEKLSRPMAFDKMEVLVREMQDQEHGVPVRQQKMFLTSIPYAFMGYDLIEWLMDRLQIEESEALNIANQLCLHGYFFPVNDSKTLTVKDDSSLYRFQTPYYWPWQHKAPDNVEYAIYLAKRSLRNKQRHALEDYEAEALSSLHKNLKGKWDFISMQAEEQVRLAKERKKGDKIVGDSQERAYWRVHRPPPGQFTPLEPCPVPSRDRQGFKPNKKKTVDDVQREVDYLGKSLNRTRMKMSQACESLVCYSETFSEYDFFLQPALPSNPWVTEDITFWQLNNTFVDIPTEKRVKRWAISIEELVSDPTGLQEFTTFLEKEYSHENIRFWIAVNRLRRSAHSQVARKVNEIYEEFLKPGAPCEINIDGKTMESVLRGLKNPSRFTFDSASEHIYMLLLKKDCYPRFIRSEHYKRLLDTGIQPSYKKRFFNFGGVSGAKKKMTAALSSQPNLGDAGGSKGSSSAAGGTGSMMQAPPPGSLARRRGSDRSLTGSAHELAVIGVNKEAGSKVPHSHSQSNLSEIPFSSDSIYRGDMPQPHRHTAIMDVGIYAAYGGNRESSLQALPENPKTKSTGLDTLESTTALAGNSSAVCPWDEPVAILPAAQVKLSVCPWEQDTVTDPAPAPASVPVAVAVLSKQTAVTVQPLRLTSTSSDSSDVADRLQRNLGIRHQNTVDSGETSIKRLTPNFTEQRRASVSFTPSRSSDYQFGRAAGACPSTTSTTPTVGSQSAGVASSNLTPLQARSAVFGGASGGSSFVAVAAAAKDQQPLTGSDVETEVEEELNKLSQESSTSELPVLVTPTPTQTPPLITKVTPPPEEYLPIQADSMANCLQQQQLVDSCVTHGKDVAVVKEVQIELIESRAYEKDLATTTPTIKVLELVATTPGSYIRLPSGQSQEALTTTTEDAALADDDETEQAAPAQAQVPLSEVSEALQDELSPTTDEYQEGLQFGGNDTKDVVDDFDSIDSDIQLGYIPPAPTPAPSMAPLAELDVDTMVDDDPADEPASSTERPAVAVAVAAAVAPTAPATATATPTSSNDEARKRRKKRNSDGKKHSSQEDKDKDGGKDGSGSGGGGGGGVVDPEHNAVCPWEDENVSTSDGTFVKTYATLGYL</sequence>
<feature type="region of interest" description="Disordered" evidence="2">
    <location>
        <begin position="142"/>
        <end position="233"/>
    </location>
</feature>
<dbReference type="Gene3D" id="1.10.10.10">
    <property type="entry name" value="Winged helix-like DNA-binding domain superfamily/Winged helix DNA-binding domain"/>
    <property type="match status" value="1"/>
</dbReference>
<accession>A0A6I8W5K9</accession>
<evidence type="ECO:0000313" key="5">
    <source>
        <dbReference type="Proteomes" id="UP000001819"/>
    </source>
</evidence>
<keyword evidence="1" id="KW-0734">Signal transduction inhibitor</keyword>
<dbReference type="CDD" id="cd04450">
    <property type="entry name" value="DEP_RGS7-like"/>
    <property type="match status" value="1"/>
</dbReference>
<evidence type="ECO:0000256" key="1">
    <source>
        <dbReference type="ARBA" id="ARBA00022700"/>
    </source>
</evidence>
<dbReference type="InterPro" id="IPR016137">
    <property type="entry name" value="RGS"/>
</dbReference>
<dbReference type="Proteomes" id="UP000001819">
    <property type="component" value="Chromosome X"/>
</dbReference>
<feature type="region of interest" description="Disordered" evidence="2">
    <location>
        <begin position="1013"/>
        <end position="1041"/>
    </location>
</feature>
<dbReference type="PANTHER" id="PTHR45746:SF5">
    <property type="entry name" value="REGULATOR OF G-PROTEIN SIGNALING 7"/>
    <property type="match status" value="1"/>
</dbReference>
<dbReference type="GO" id="GO:0035556">
    <property type="term" value="P:intracellular signal transduction"/>
    <property type="evidence" value="ECO:0007669"/>
    <property type="project" value="InterPro"/>
</dbReference>
<dbReference type="GO" id="GO:0005737">
    <property type="term" value="C:cytoplasm"/>
    <property type="evidence" value="ECO:0007669"/>
    <property type="project" value="TreeGrafter"/>
</dbReference>
<keyword evidence="5" id="KW-1185">Reference proteome</keyword>
<dbReference type="Gene3D" id="4.10.260.10">
    <property type="entry name" value="Transducin (heterotrimeric G protein), gamma chain"/>
    <property type="match status" value="1"/>
</dbReference>
<dbReference type="CDD" id="cd00068">
    <property type="entry name" value="GGL"/>
    <property type="match status" value="1"/>
</dbReference>
<feature type="compositionally biased region" description="Low complexity" evidence="2">
    <location>
        <begin position="1022"/>
        <end position="1038"/>
    </location>
</feature>
<dbReference type="RefSeq" id="XP_033238636.1">
    <property type="nucleotide sequence ID" value="XM_033382745.1"/>
</dbReference>
<dbReference type="Pfam" id="PF00615">
    <property type="entry name" value="RGS"/>
    <property type="match status" value="1"/>
</dbReference>
<dbReference type="FunFam" id="1.10.167.10:FF:000001">
    <property type="entry name" value="Putative regulator of g-protein signaling 12"/>
    <property type="match status" value="1"/>
</dbReference>
<dbReference type="SMART" id="SM00224">
    <property type="entry name" value="GGL"/>
    <property type="match status" value="1"/>
</dbReference>
<dbReference type="GO" id="GO:0005096">
    <property type="term" value="F:GTPase activator activity"/>
    <property type="evidence" value="ECO:0007669"/>
    <property type="project" value="TreeGrafter"/>
</dbReference>
<evidence type="ECO:0000256" key="2">
    <source>
        <dbReference type="SAM" id="MobiDB-lite"/>
    </source>
</evidence>
<feature type="region of interest" description="Disordered" evidence="2">
    <location>
        <begin position="20"/>
        <end position="77"/>
    </location>
</feature>
<dbReference type="SUPFAM" id="SSF48097">
    <property type="entry name" value="Regulator of G-protein signaling, RGS"/>
    <property type="match status" value="1"/>
</dbReference>
<dbReference type="InterPro" id="IPR036390">
    <property type="entry name" value="WH_DNA-bd_sf"/>
</dbReference>
<dbReference type="SMART" id="SM01224">
    <property type="entry name" value="G_gamma"/>
    <property type="match status" value="1"/>
</dbReference>
<feature type="domain" description="DEP" evidence="4">
    <location>
        <begin position="256"/>
        <end position="331"/>
    </location>
</feature>
<dbReference type="GO" id="GO:0008277">
    <property type="term" value="P:regulation of G protein-coupled receptor signaling pathway"/>
    <property type="evidence" value="ECO:0007669"/>
    <property type="project" value="InterPro"/>
</dbReference>
<dbReference type="GO" id="GO:0005886">
    <property type="term" value="C:plasma membrane"/>
    <property type="evidence" value="ECO:0007669"/>
    <property type="project" value="TreeGrafter"/>
</dbReference>
<reference evidence="6 7" key="1">
    <citation type="submission" date="2025-04" db="UniProtKB">
        <authorList>
            <consortium name="RefSeq"/>
        </authorList>
    </citation>
    <scope>IDENTIFICATION</scope>
    <source>
        <strain evidence="6 7">MV-25-SWS-2005</strain>
        <tissue evidence="6 7">Whole body</tissue>
    </source>
</reference>
<feature type="compositionally biased region" description="Polar residues" evidence="2">
    <location>
        <begin position="39"/>
        <end position="48"/>
    </location>
</feature>
<dbReference type="Gene3D" id="1.10.167.10">
    <property type="entry name" value="Regulator of G-protein Signalling 4, domain 2"/>
    <property type="match status" value="1"/>
</dbReference>
<dbReference type="Gene3D" id="1.10.1240.60">
    <property type="match status" value="1"/>
</dbReference>
<dbReference type="PANTHER" id="PTHR45746">
    <property type="entry name" value="LP21163P"/>
    <property type="match status" value="1"/>
</dbReference>
<dbReference type="PROSITE" id="PS50186">
    <property type="entry name" value="DEP"/>
    <property type="match status" value="1"/>
</dbReference>
<dbReference type="InterPro" id="IPR015898">
    <property type="entry name" value="G-protein_gamma-like_dom"/>
</dbReference>
<feature type="compositionally biased region" description="Gly residues" evidence="2">
    <location>
        <begin position="1295"/>
        <end position="1307"/>
    </location>
</feature>
<dbReference type="InterPro" id="IPR000591">
    <property type="entry name" value="DEP_dom"/>
</dbReference>
<dbReference type="SUPFAM" id="SSF46785">
    <property type="entry name" value="Winged helix' DNA-binding domain"/>
    <property type="match status" value="1"/>
</dbReference>
<feature type="compositionally biased region" description="Low complexity" evidence="2">
    <location>
        <begin position="160"/>
        <end position="197"/>
    </location>
</feature>
<feature type="region of interest" description="Disordered" evidence="2">
    <location>
        <begin position="675"/>
        <end position="718"/>
    </location>
</feature>
<dbReference type="InterPro" id="IPR034483">
    <property type="entry name" value="RGS_Egl-10"/>
</dbReference>
<dbReference type="Pfam" id="PF18148">
    <property type="entry name" value="RGS_DHEX"/>
    <property type="match status" value="1"/>
</dbReference>
<feature type="domain" description="RGS" evidence="3">
    <location>
        <begin position="530"/>
        <end position="646"/>
    </location>
</feature>
<dbReference type="PROSITE" id="PS50132">
    <property type="entry name" value="RGS"/>
    <property type="match status" value="1"/>
</dbReference>
<dbReference type="SMART" id="SM00049">
    <property type="entry name" value="DEP"/>
    <property type="match status" value="1"/>
</dbReference>
<dbReference type="InterPro" id="IPR044926">
    <property type="entry name" value="RGS_subdomain_2"/>
</dbReference>
<gene>
    <name evidence="6 7 8 9" type="primary">LOC6901037</name>
</gene>
<dbReference type="KEGG" id="dpo:6901037"/>
<dbReference type="RefSeq" id="XP_015042219.2">
    <property type="nucleotide sequence ID" value="XM_015186733.2"/>
</dbReference>
<evidence type="ECO:0000313" key="6">
    <source>
        <dbReference type="RefSeq" id="XP_015042219.2"/>
    </source>
</evidence>
<dbReference type="InterPro" id="IPR040759">
    <property type="entry name" value="RGS_DHEX"/>
</dbReference>